<proteinExistence type="predicted"/>
<keyword evidence="1 3" id="KW-0732">Signal</keyword>
<reference evidence="6" key="1">
    <citation type="submission" date="2016-10" db="EMBL/GenBank/DDBJ databases">
        <authorList>
            <person name="Varghese N."/>
            <person name="Submissions S."/>
        </authorList>
    </citation>
    <scope>NUCLEOTIDE SEQUENCE [LARGE SCALE GENOMIC DNA]</scope>
    <source>
        <strain evidence="6">DSM 16859</strain>
    </source>
</reference>
<evidence type="ECO:0000256" key="1">
    <source>
        <dbReference type="ARBA" id="ARBA00022729"/>
    </source>
</evidence>
<dbReference type="RefSeq" id="WP_218139161.1">
    <property type="nucleotide sequence ID" value="NZ_FOGZ01000001.1"/>
</dbReference>
<organism evidence="5 6">
    <name type="scientific">Propionibacterium cyclohexanicum</name>
    <dbReference type="NCBI Taxonomy" id="64702"/>
    <lineage>
        <taxon>Bacteria</taxon>
        <taxon>Bacillati</taxon>
        <taxon>Actinomycetota</taxon>
        <taxon>Actinomycetes</taxon>
        <taxon>Propionibacteriales</taxon>
        <taxon>Propionibacteriaceae</taxon>
        <taxon>Propionibacterium</taxon>
    </lineage>
</organism>
<dbReference type="InterPro" id="IPR016047">
    <property type="entry name" value="M23ase_b-sheet_dom"/>
</dbReference>
<dbReference type="GO" id="GO:0004222">
    <property type="term" value="F:metalloendopeptidase activity"/>
    <property type="evidence" value="ECO:0007669"/>
    <property type="project" value="TreeGrafter"/>
</dbReference>
<accession>A0A1H9PMP9</accession>
<feature type="domain" description="M23ase beta-sheet core" evidence="4">
    <location>
        <begin position="62"/>
        <end position="153"/>
    </location>
</feature>
<dbReference type="STRING" id="64702.SAMN05443377_101150"/>
<gene>
    <name evidence="5" type="ORF">SAMN05443377_101150</name>
</gene>
<feature type="signal peptide" evidence="3">
    <location>
        <begin position="1"/>
        <end position="36"/>
    </location>
</feature>
<dbReference type="AlphaFoldDB" id="A0A1H9PMP9"/>
<feature type="chain" id="PRO_5011646220" evidence="3">
    <location>
        <begin position="37"/>
        <end position="358"/>
    </location>
</feature>
<dbReference type="PANTHER" id="PTHR21666">
    <property type="entry name" value="PEPTIDASE-RELATED"/>
    <property type="match status" value="1"/>
</dbReference>
<dbReference type="CDD" id="cd12797">
    <property type="entry name" value="M23_peptidase"/>
    <property type="match status" value="2"/>
</dbReference>
<keyword evidence="6" id="KW-1185">Reference proteome</keyword>
<evidence type="ECO:0000259" key="4">
    <source>
        <dbReference type="Pfam" id="PF01551"/>
    </source>
</evidence>
<evidence type="ECO:0000256" key="2">
    <source>
        <dbReference type="SAM" id="MobiDB-lite"/>
    </source>
</evidence>
<dbReference type="EMBL" id="FOGZ01000001">
    <property type="protein sequence ID" value="SER49448.1"/>
    <property type="molecule type" value="Genomic_DNA"/>
</dbReference>
<feature type="domain" description="M23ase beta-sheet core" evidence="4">
    <location>
        <begin position="249"/>
        <end position="350"/>
    </location>
</feature>
<evidence type="ECO:0000313" key="5">
    <source>
        <dbReference type="EMBL" id="SER49448.1"/>
    </source>
</evidence>
<evidence type="ECO:0000256" key="3">
    <source>
        <dbReference type="SAM" id="SignalP"/>
    </source>
</evidence>
<protein>
    <submittedName>
        <fullName evidence="5">Peptidase family M23</fullName>
    </submittedName>
</protein>
<sequence>MPQLPRHRARHWPAVLMLMTCLACGADLLAPSLARADPPSVLPIPGAVLRRFDPPAQPWQPGHRGVDLAGSAGESVLSAAAGRVSFVGTINGVTSVSVFHRDGKRTTYQPVEPTVAQGQQVSAGQPLGRLLPGHCAQACLHWGLLDGESYLDPLAWSGSSAPAGPIRLLPLAITIRPPLALDEAPRADHSTGEAPRADHSTGEAPRADHFTGLPAPATGSSGAAMTPVAGQVSSRFGYRINPVRGTSELHDGIDFAAPCGTPVRAAWSGIVGFAGTVNGFGNRVVIDHRFATGEALSSSYSHLLDAGVGLIRTGQSVSAGQIIALVGTTGLSTGCHLHFSVHRQGVAIDPQPWLSWAP</sequence>
<dbReference type="Pfam" id="PF01551">
    <property type="entry name" value="Peptidase_M23"/>
    <property type="match status" value="2"/>
</dbReference>
<dbReference type="Proteomes" id="UP000198815">
    <property type="component" value="Unassembled WGS sequence"/>
</dbReference>
<dbReference type="Gene3D" id="2.70.70.10">
    <property type="entry name" value="Glucose Permease (Domain IIA)"/>
    <property type="match status" value="2"/>
</dbReference>
<name>A0A1H9PMP9_9ACTN</name>
<evidence type="ECO:0000313" key="6">
    <source>
        <dbReference type="Proteomes" id="UP000198815"/>
    </source>
</evidence>
<feature type="region of interest" description="Disordered" evidence="2">
    <location>
        <begin position="184"/>
        <end position="205"/>
    </location>
</feature>
<dbReference type="SUPFAM" id="SSF51261">
    <property type="entry name" value="Duplicated hybrid motif"/>
    <property type="match status" value="2"/>
</dbReference>
<dbReference type="InterPro" id="IPR011055">
    <property type="entry name" value="Dup_hybrid_motif"/>
</dbReference>
<dbReference type="InterPro" id="IPR050570">
    <property type="entry name" value="Cell_wall_metabolism_enzyme"/>
</dbReference>
<dbReference type="PANTHER" id="PTHR21666:SF289">
    <property type="entry name" value="L-ALA--D-GLU ENDOPEPTIDASE"/>
    <property type="match status" value="1"/>
</dbReference>